<evidence type="ECO:0000256" key="1">
    <source>
        <dbReference type="ARBA" id="ARBA00004123"/>
    </source>
</evidence>
<keyword evidence="2" id="KW-0479">Metal-binding</keyword>
<dbReference type="InterPro" id="IPR013083">
    <property type="entry name" value="Znf_RING/FYVE/PHD"/>
</dbReference>
<keyword evidence="5" id="KW-0539">Nucleus</keyword>
<dbReference type="InterPro" id="IPR011011">
    <property type="entry name" value="Znf_FYVE_PHD"/>
</dbReference>
<name>A0A7S2UKG5_9STRA</name>
<dbReference type="PANTHER" id="PTHR12628:SF10">
    <property type="entry name" value="HOMEOBOX DOMAIN-CONTAINING PROTEIN"/>
    <property type="match status" value="1"/>
</dbReference>
<comment type="subcellular location">
    <subcellularLocation>
        <location evidence="1">Nucleus</location>
    </subcellularLocation>
</comment>
<feature type="compositionally biased region" description="Basic and acidic residues" evidence="7">
    <location>
        <begin position="387"/>
        <end position="397"/>
    </location>
</feature>
<feature type="domain" description="PHD-type" evidence="8">
    <location>
        <begin position="108"/>
        <end position="165"/>
    </location>
</feature>
<sequence>MQTRRWTKKELMDSLFPGGLTLRRIEPIFEETISSDNAETLKHGPSGELRVEESRAAVNCGSSNGLVVLHEKCDQLSMEKAQPTEDTTTTEATSLAPEGGEVLDQEDNIICNVCFSGEEPEDNDVLLCDGVKCFRSVHMKCVVPNVTQQIIDEQDAWFCPYCDALGNLVHYVQVEYYGDEWEERRKRKLLHTVCAKSVTESDQEDVDDNDSIVSWNGAEDIFPEAEHEHMVAVKWKEGVRDELAGEFLSSYFGITTGDSNPLDISVMYGEDEEDSDDDEDFELNDNERKDSVGSDGDDSDDEDESVASSESSSLGDLSSIECEIDKAELDALSACSSTSDSDGDSISENEDSSKNSAESDSDSNVRPERRTRRKRRTTVALSTDSDNDSKPKLKVDDGTLDTTNIVHGKRNRTKVDYRRLNDAMFGEVTAEEAAQLFGNEEDDEYRFGMETPAKTNPKAFSGKKRGRSKKKKSSPTEPVMKKRRGRPPKKS</sequence>
<evidence type="ECO:0000256" key="4">
    <source>
        <dbReference type="ARBA" id="ARBA00022833"/>
    </source>
</evidence>
<dbReference type="GO" id="GO:0008270">
    <property type="term" value="F:zinc ion binding"/>
    <property type="evidence" value="ECO:0007669"/>
    <property type="project" value="UniProtKB-KW"/>
</dbReference>
<dbReference type="GO" id="GO:0003682">
    <property type="term" value="F:chromatin binding"/>
    <property type="evidence" value="ECO:0007669"/>
    <property type="project" value="TreeGrafter"/>
</dbReference>
<dbReference type="InterPro" id="IPR019787">
    <property type="entry name" value="Znf_PHD-finger"/>
</dbReference>
<dbReference type="PANTHER" id="PTHR12628">
    <property type="entry name" value="POLYCOMB-LIKE TRANSCRIPTION FACTOR"/>
    <property type="match status" value="1"/>
</dbReference>
<evidence type="ECO:0000259" key="8">
    <source>
        <dbReference type="PROSITE" id="PS50016"/>
    </source>
</evidence>
<accession>A0A7S2UKG5</accession>
<dbReference type="Pfam" id="PF00628">
    <property type="entry name" value="PHD"/>
    <property type="match status" value="1"/>
</dbReference>
<evidence type="ECO:0000313" key="9">
    <source>
        <dbReference type="EMBL" id="CAD9820679.1"/>
    </source>
</evidence>
<dbReference type="InterPro" id="IPR001965">
    <property type="entry name" value="Znf_PHD"/>
</dbReference>
<protein>
    <recommendedName>
        <fullName evidence="8">PHD-type domain-containing protein</fullName>
    </recommendedName>
</protein>
<dbReference type="Gene3D" id="3.30.40.10">
    <property type="entry name" value="Zinc/RING finger domain, C3HC4 (zinc finger)"/>
    <property type="match status" value="1"/>
</dbReference>
<evidence type="ECO:0000256" key="2">
    <source>
        <dbReference type="ARBA" id="ARBA00022723"/>
    </source>
</evidence>
<feature type="region of interest" description="Disordered" evidence="7">
    <location>
        <begin position="448"/>
        <end position="491"/>
    </location>
</feature>
<dbReference type="SUPFAM" id="SSF57903">
    <property type="entry name" value="FYVE/PHD zinc finger"/>
    <property type="match status" value="1"/>
</dbReference>
<feature type="region of interest" description="Disordered" evidence="7">
    <location>
        <begin position="333"/>
        <end position="403"/>
    </location>
</feature>
<dbReference type="GO" id="GO:0045814">
    <property type="term" value="P:negative regulation of gene expression, epigenetic"/>
    <property type="evidence" value="ECO:0007669"/>
    <property type="project" value="TreeGrafter"/>
</dbReference>
<dbReference type="InterPro" id="IPR019786">
    <property type="entry name" value="Zinc_finger_PHD-type_CS"/>
</dbReference>
<feature type="compositionally biased region" description="Acidic residues" evidence="7">
    <location>
        <begin position="271"/>
        <end position="284"/>
    </location>
</feature>
<dbReference type="EMBL" id="HBHQ01018660">
    <property type="protein sequence ID" value="CAD9820679.1"/>
    <property type="molecule type" value="Transcribed_RNA"/>
</dbReference>
<dbReference type="AlphaFoldDB" id="A0A7S2UKG5"/>
<dbReference type="GO" id="GO:0005634">
    <property type="term" value="C:nucleus"/>
    <property type="evidence" value="ECO:0007669"/>
    <property type="project" value="UniProtKB-SubCell"/>
</dbReference>
<gene>
    <name evidence="9" type="ORF">ASEP1449_LOCUS12512</name>
</gene>
<feature type="compositionally biased region" description="Acidic residues" evidence="7">
    <location>
        <begin position="341"/>
        <end position="350"/>
    </location>
</feature>
<evidence type="ECO:0000256" key="3">
    <source>
        <dbReference type="ARBA" id="ARBA00022771"/>
    </source>
</evidence>
<feature type="region of interest" description="Disordered" evidence="7">
    <location>
        <begin position="271"/>
        <end position="320"/>
    </location>
</feature>
<dbReference type="PROSITE" id="PS01359">
    <property type="entry name" value="ZF_PHD_1"/>
    <property type="match status" value="1"/>
</dbReference>
<evidence type="ECO:0000256" key="5">
    <source>
        <dbReference type="ARBA" id="ARBA00023242"/>
    </source>
</evidence>
<keyword evidence="3 6" id="KW-0863">Zinc-finger</keyword>
<feature type="compositionally biased region" description="Basic residues" evidence="7">
    <location>
        <begin position="461"/>
        <end position="473"/>
    </location>
</feature>
<evidence type="ECO:0000256" key="6">
    <source>
        <dbReference type="PROSITE-ProRule" id="PRU00146"/>
    </source>
</evidence>
<dbReference type="SMART" id="SM00249">
    <property type="entry name" value="PHD"/>
    <property type="match status" value="1"/>
</dbReference>
<keyword evidence="4" id="KW-0862">Zinc</keyword>
<feature type="compositionally biased region" description="Acidic residues" evidence="7">
    <location>
        <begin position="295"/>
        <end position="305"/>
    </location>
</feature>
<feature type="compositionally biased region" description="Basic residues" evidence="7">
    <location>
        <begin position="481"/>
        <end position="491"/>
    </location>
</feature>
<dbReference type="GO" id="GO:0003677">
    <property type="term" value="F:DNA binding"/>
    <property type="evidence" value="ECO:0007669"/>
    <property type="project" value="TreeGrafter"/>
</dbReference>
<dbReference type="PROSITE" id="PS50016">
    <property type="entry name" value="ZF_PHD_2"/>
    <property type="match status" value="1"/>
</dbReference>
<reference evidence="9" key="1">
    <citation type="submission" date="2021-01" db="EMBL/GenBank/DDBJ databases">
        <authorList>
            <person name="Corre E."/>
            <person name="Pelletier E."/>
            <person name="Niang G."/>
            <person name="Scheremetjew M."/>
            <person name="Finn R."/>
            <person name="Kale V."/>
            <person name="Holt S."/>
            <person name="Cochrane G."/>
            <person name="Meng A."/>
            <person name="Brown T."/>
            <person name="Cohen L."/>
        </authorList>
    </citation>
    <scope>NUCLEOTIDE SEQUENCE</scope>
    <source>
        <strain evidence="9">CCMP2084</strain>
    </source>
</reference>
<feature type="compositionally biased region" description="Low complexity" evidence="7">
    <location>
        <begin position="306"/>
        <end position="319"/>
    </location>
</feature>
<proteinExistence type="predicted"/>
<organism evidence="9">
    <name type="scientific">Attheya septentrionalis</name>
    <dbReference type="NCBI Taxonomy" id="420275"/>
    <lineage>
        <taxon>Eukaryota</taxon>
        <taxon>Sar</taxon>
        <taxon>Stramenopiles</taxon>
        <taxon>Ochrophyta</taxon>
        <taxon>Bacillariophyta</taxon>
        <taxon>Coscinodiscophyceae</taxon>
        <taxon>Chaetocerotophycidae</taxon>
        <taxon>Chaetocerotales</taxon>
        <taxon>Attheyaceae</taxon>
        <taxon>Attheya</taxon>
    </lineage>
</organism>
<evidence type="ECO:0000256" key="7">
    <source>
        <dbReference type="SAM" id="MobiDB-lite"/>
    </source>
</evidence>